<dbReference type="SUPFAM" id="SSF56645">
    <property type="entry name" value="Acyl-CoA dehydrogenase NM domain-like"/>
    <property type="match status" value="1"/>
</dbReference>
<dbReference type="InterPro" id="IPR009075">
    <property type="entry name" value="AcylCo_DH/oxidase_C"/>
</dbReference>
<feature type="domain" description="Acyl-CoA dehydrogenase/oxidase C-terminal" evidence="7">
    <location>
        <begin position="256"/>
        <end position="404"/>
    </location>
</feature>
<protein>
    <submittedName>
        <fullName evidence="10">Acyl-CoA dehydrogenase family protein</fullName>
    </submittedName>
</protein>
<dbReference type="Proteomes" id="UP000680839">
    <property type="component" value="Chromosome"/>
</dbReference>
<evidence type="ECO:0000256" key="5">
    <source>
        <dbReference type="ARBA" id="ARBA00023002"/>
    </source>
</evidence>
<dbReference type="EMBL" id="CP076134">
    <property type="protein sequence ID" value="QWG11952.1"/>
    <property type="molecule type" value="Genomic_DNA"/>
</dbReference>
<keyword evidence="3 6" id="KW-0285">Flavoprotein</keyword>
<dbReference type="InterPro" id="IPR037069">
    <property type="entry name" value="AcylCoA_DH/ox_N_sf"/>
</dbReference>
<evidence type="ECO:0000259" key="8">
    <source>
        <dbReference type="Pfam" id="PF02770"/>
    </source>
</evidence>
<accession>A0A975RKY2</accession>
<dbReference type="InterPro" id="IPR046373">
    <property type="entry name" value="Acyl-CoA_Oxase/DH_mid-dom_sf"/>
</dbReference>
<dbReference type="SUPFAM" id="SSF47203">
    <property type="entry name" value="Acyl-CoA dehydrogenase C-terminal domain-like"/>
    <property type="match status" value="1"/>
</dbReference>
<comment type="similarity">
    <text evidence="2 6">Belongs to the acyl-CoA dehydrogenase family.</text>
</comment>
<dbReference type="PANTHER" id="PTHR43884:SF40">
    <property type="entry name" value="ACYL-COA DEHYDROGENASE"/>
    <property type="match status" value="1"/>
</dbReference>
<name>A0A975RKY2_9BRAD</name>
<sequence length="411" mass="44562">MGGVAFDLPEDVVDVRDGVLRFVEAQVTPRIERSRALLEDQRRLYDESGRYSSDARKLIRDIRMLSAQAGFYAMCAPVEIGGGGLGHLAYYVAWEAIYRRLGGQGVVIPWVIAHWAFGPSRLLTQATEQARSRCLTGMISGETSMCFGLSEPGAGSDASMIKTRAVRTARGWKISGRKLWTTNAPTAEWCIVFAITDADKAARKAGGISAFLVPTDAPGFTVESVVRLFGHAGGHEGALVLEDVEVEPWQLVGELDQGFKIALYGVSLGRVYNSARAVGQGRWALEMALDYAKQREAFGAKISEYQGVSFPLAESATELHAAHLMGLNAATLLDRGDKALKELSMAKAYSVQAGFRAVDRAIQTHGGMGLTNEVGLVHAWQDLRIVNIADGTNEILTRMIAQRLMAGDLDL</sequence>
<dbReference type="GO" id="GO:0003995">
    <property type="term" value="F:acyl-CoA dehydrogenase activity"/>
    <property type="evidence" value="ECO:0007669"/>
    <property type="project" value="TreeGrafter"/>
</dbReference>
<dbReference type="InterPro" id="IPR009100">
    <property type="entry name" value="AcylCoA_DH/oxidase_NM_dom_sf"/>
</dbReference>
<evidence type="ECO:0000259" key="7">
    <source>
        <dbReference type="Pfam" id="PF00441"/>
    </source>
</evidence>
<evidence type="ECO:0000313" key="10">
    <source>
        <dbReference type="EMBL" id="QWG11952.1"/>
    </source>
</evidence>
<dbReference type="Pfam" id="PF00441">
    <property type="entry name" value="Acyl-CoA_dh_1"/>
    <property type="match status" value="1"/>
</dbReference>
<dbReference type="FunFam" id="2.40.110.10:FF:000002">
    <property type="entry name" value="Acyl-CoA dehydrogenase fadE12"/>
    <property type="match status" value="1"/>
</dbReference>
<dbReference type="Gene3D" id="2.40.110.10">
    <property type="entry name" value="Butyryl-CoA Dehydrogenase, subunit A, domain 2"/>
    <property type="match status" value="1"/>
</dbReference>
<dbReference type="CDD" id="cd00567">
    <property type="entry name" value="ACAD"/>
    <property type="match status" value="1"/>
</dbReference>
<evidence type="ECO:0000259" key="9">
    <source>
        <dbReference type="Pfam" id="PF02771"/>
    </source>
</evidence>
<keyword evidence="4 6" id="KW-0274">FAD</keyword>
<feature type="domain" description="Acyl-CoA oxidase/dehydrogenase middle" evidence="8">
    <location>
        <begin position="146"/>
        <end position="244"/>
    </location>
</feature>
<reference evidence="10" key="1">
    <citation type="submission" date="2021-06" db="EMBL/GenBank/DDBJ databases">
        <title>Bradyrhizobium sp. S2-20-1 Genome sequencing.</title>
        <authorList>
            <person name="Jin L."/>
        </authorList>
    </citation>
    <scope>NUCLEOTIDE SEQUENCE</scope>
    <source>
        <strain evidence="10">S2-20-1</strain>
    </source>
</reference>
<evidence type="ECO:0000256" key="4">
    <source>
        <dbReference type="ARBA" id="ARBA00022827"/>
    </source>
</evidence>
<evidence type="ECO:0000313" key="11">
    <source>
        <dbReference type="Proteomes" id="UP000680839"/>
    </source>
</evidence>
<dbReference type="InterPro" id="IPR006091">
    <property type="entry name" value="Acyl-CoA_Oxase/DH_mid-dom"/>
</dbReference>
<dbReference type="RefSeq" id="WP_215620804.1">
    <property type="nucleotide sequence ID" value="NZ_CP076134.1"/>
</dbReference>
<dbReference type="Gene3D" id="1.10.540.10">
    <property type="entry name" value="Acyl-CoA dehydrogenase/oxidase, N-terminal domain"/>
    <property type="match status" value="1"/>
</dbReference>
<dbReference type="GO" id="GO:0050660">
    <property type="term" value="F:flavin adenine dinucleotide binding"/>
    <property type="evidence" value="ECO:0007669"/>
    <property type="project" value="InterPro"/>
</dbReference>
<evidence type="ECO:0000256" key="1">
    <source>
        <dbReference type="ARBA" id="ARBA00001974"/>
    </source>
</evidence>
<dbReference type="Pfam" id="PF02770">
    <property type="entry name" value="Acyl-CoA_dh_M"/>
    <property type="match status" value="1"/>
</dbReference>
<organism evidence="10 11">
    <name type="scientific">Bradyrhizobium sediminis</name>
    <dbReference type="NCBI Taxonomy" id="2840469"/>
    <lineage>
        <taxon>Bacteria</taxon>
        <taxon>Pseudomonadati</taxon>
        <taxon>Pseudomonadota</taxon>
        <taxon>Alphaproteobacteria</taxon>
        <taxon>Hyphomicrobiales</taxon>
        <taxon>Nitrobacteraceae</taxon>
        <taxon>Bradyrhizobium</taxon>
    </lineage>
</organism>
<gene>
    <name evidence="10" type="ORF">KMZ29_19790</name>
</gene>
<evidence type="ECO:0000256" key="6">
    <source>
        <dbReference type="RuleBase" id="RU362125"/>
    </source>
</evidence>
<dbReference type="InterPro" id="IPR013786">
    <property type="entry name" value="AcylCoA_DH/ox_N"/>
</dbReference>
<dbReference type="Pfam" id="PF02771">
    <property type="entry name" value="Acyl-CoA_dh_N"/>
    <property type="match status" value="1"/>
</dbReference>
<dbReference type="Gene3D" id="1.20.140.10">
    <property type="entry name" value="Butyryl-CoA Dehydrogenase, subunit A, domain 3"/>
    <property type="match status" value="1"/>
</dbReference>
<dbReference type="PIRSF" id="PIRSF016578">
    <property type="entry name" value="HsaA"/>
    <property type="match status" value="1"/>
</dbReference>
<dbReference type="AlphaFoldDB" id="A0A975RKY2"/>
<feature type="domain" description="Acyl-CoA dehydrogenase/oxidase N-terminal" evidence="9">
    <location>
        <begin position="14"/>
        <end position="142"/>
    </location>
</feature>
<evidence type="ECO:0000256" key="2">
    <source>
        <dbReference type="ARBA" id="ARBA00009347"/>
    </source>
</evidence>
<comment type="cofactor">
    <cofactor evidence="1 6">
        <name>FAD</name>
        <dbReference type="ChEBI" id="CHEBI:57692"/>
    </cofactor>
</comment>
<proteinExistence type="inferred from homology"/>
<dbReference type="InterPro" id="IPR036250">
    <property type="entry name" value="AcylCo_DH-like_C"/>
</dbReference>
<keyword evidence="5 6" id="KW-0560">Oxidoreductase</keyword>
<evidence type="ECO:0000256" key="3">
    <source>
        <dbReference type="ARBA" id="ARBA00022630"/>
    </source>
</evidence>
<dbReference type="PANTHER" id="PTHR43884">
    <property type="entry name" value="ACYL-COA DEHYDROGENASE"/>
    <property type="match status" value="1"/>
</dbReference>